<evidence type="ECO:0000256" key="2">
    <source>
        <dbReference type="ARBA" id="ARBA00023239"/>
    </source>
</evidence>
<dbReference type="GO" id="GO:0016787">
    <property type="term" value="F:hydrolase activity"/>
    <property type="evidence" value="ECO:0007669"/>
    <property type="project" value="InterPro"/>
</dbReference>
<accession>A0AAD7F4I8</accession>
<evidence type="ECO:0000256" key="1">
    <source>
        <dbReference type="ARBA" id="ARBA00022793"/>
    </source>
</evidence>
<sequence>MLQFHVASKTRRIDVHHHYFPANLNKASSNEKVGWRTPAENLPWNPEISLKFMDAASIDVAILSFPAIASGFVGQENRNQARERNRGMAEICRVYKGRFGFFATLPFLDDIKGALLADGIALSSSYGEGMNATYVGDAYYDPIFAELDKRAATVFLHGAQTPSSTPHPHSFLGVPIIEVPNETFKAAAHLVVTGRKRKYPHARIILAHMGGSTPFLAARVAVLSRHMGCALSREEILEDFKSFYYETALSAHETTLSALETFVSSKRILFGTDFPAASSEMVGWYTKNLEDFHATDTGKLTKIMGTNALDLFPRLQTDISINQLYNKL</sequence>
<dbReference type="InterPro" id="IPR032466">
    <property type="entry name" value="Metal_Hydrolase"/>
</dbReference>
<dbReference type="SUPFAM" id="SSF51556">
    <property type="entry name" value="Metallo-dependent hydrolases"/>
    <property type="match status" value="1"/>
</dbReference>
<dbReference type="Proteomes" id="UP001218218">
    <property type="component" value="Unassembled WGS sequence"/>
</dbReference>
<gene>
    <name evidence="5" type="ORF">DFH08DRAFT_919764</name>
</gene>
<dbReference type="InterPro" id="IPR006680">
    <property type="entry name" value="Amidohydro-rel"/>
</dbReference>
<comment type="caution">
    <text evidence="5">The sequence shown here is derived from an EMBL/GenBank/DDBJ whole genome shotgun (WGS) entry which is preliminary data.</text>
</comment>
<reference evidence="5" key="1">
    <citation type="submission" date="2023-03" db="EMBL/GenBank/DDBJ databases">
        <title>Massive genome expansion in bonnet fungi (Mycena s.s.) driven by repeated elements and novel gene families across ecological guilds.</title>
        <authorList>
            <consortium name="Lawrence Berkeley National Laboratory"/>
            <person name="Harder C.B."/>
            <person name="Miyauchi S."/>
            <person name="Viragh M."/>
            <person name="Kuo A."/>
            <person name="Thoen E."/>
            <person name="Andreopoulos B."/>
            <person name="Lu D."/>
            <person name="Skrede I."/>
            <person name="Drula E."/>
            <person name="Henrissat B."/>
            <person name="Morin E."/>
            <person name="Kohler A."/>
            <person name="Barry K."/>
            <person name="LaButti K."/>
            <person name="Morin E."/>
            <person name="Salamov A."/>
            <person name="Lipzen A."/>
            <person name="Mereny Z."/>
            <person name="Hegedus B."/>
            <person name="Baldrian P."/>
            <person name="Stursova M."/>
            <person name="Weitz H."/>
            <person name="Taylor A."/>
            <person name="Grigoriev I.V."/>
            <person name="Nagy L.G."/>
            <person name="Martin F."/>
            <person name="Kauserud H."/>
        </authorList>
    </citation>
    <scope>NUCLEOTIDE SEQUENCE</scope>
    <source>
        <strain evidence="5">CBHHK002</strain>
    </source>
</reference>
<dbReference type="Gene3D" id="3.20.20.140">
    <property type="entry name" value="Metal-dependent hydrolases"/>
    <property type="match status" value="1"/>
</dbReference>
<comment type="similarity">
    <text evidence="3">Belongs to the metallo-dependent hydrolases superfamily.</text>
</comment>
<feature type="domain" description="Amidohydrolase-related" evidence="4">
    <location>
        <begin position="13"/>
        <end position="313"/>
    </location>
</feature>
<dbReference type="Pfam" id="PF04909">
    <property type="entry name" value="Amidohydro_2"/>
    <property type="match status" value="1"/>
</dbReference>
<proteinExistence type="inferred from homology"/>
<keyword evidence="2 3" id="KW-0456">Lyase</keyword>
<dbReference type="AlphaFoldDB" id="A0AAD7F4I8"/>
<dbReference type="PANTHER" id="PTHR21240:SF28">
    <property type="entry name" value="ISO-OROTATE DECARBOXYLASE (EUROFUNG)"/>
    <property type="match status" value="1"/>
</dbReference>
<dbReference type="EMBL" id="JARIHO010000001">
    <property type="protein sequence ID" value="KAJ7368379.1"/>
    <property type="molecule type" value="Genomic_DNA"/>
</dbReference>
<protein>
    <recommendedName>
        <fullName evidence="4">Amidohydrolase-related domain-containing protein</fullName>
    </recommendedName>
</protein>
<evidence type="ECO:0000313" key="6">
    <source>
        <dbReference type="Proteomes" id="UP001218218"/>
    </source>
</evidence>
<evidence type="ECO:0000313" key="5">
    <source>
        <dbReference type="EMBL" id="KAJ7368379.1"/>
    </source>
</evidence>
<evidence type="ECO:0000259" key="4">
    <source>
        <dbReference type="Pfam" id="PF04909"/>
    </source>
</evidence>
<dbReference type="GO" id="GO:0016831">
    <property type="term" value="F:carboxy-lyase activity"/>
    <property type="evidence" value="ECO:0007669"/>
    <property type="project" value="UniProtKB-KW"/>
</dbReference>
<dbReference type="PANTHER" id="PTHR21240">
    <property type="entry name" value="2-AMINO-3-CARBOXYLMUCONATE-6-SEMIALDEHYDE DECARBOXYLASE"/>
    <property type="match status" value="1"/>
</dbReference>
<dbReference type="GO" id="GO:0019748">
    <property type="term" value="P:secondary metabolic process"/>
    <property type="evidence" value="ECO:0007669"/>
    <property type="project" value="TreeGrafter"/>
</dbReference>
<dbReference type="InterPro" id="IPR032465">
    <property type="entry name" value="ACMSD"/>
</dbReference>
<keyword evidence="6" id="KW-1185">Reference proteome</keyword>
<dbReference type="GO" id="GO:0005737">
    <property type="term" value="C:cytoplasm"/>
    <property type="evidence" value="ECO:0007669"/>
    <property type="project" value="TreeGrafter"/>
</dbReference>
<organism evidence="5 6">
    <name type="scientific">Mycena albidolilacea</name>
    <dbReference type="NCBI Taxonomy" id="1033008"/>
    <lineage>
        <taxon>Eukaryota</taxon>
        <taxon>Fungi</taxon>
        <taxon>Dikarya</taxon>
        <taxon>Basidiomycota</taxon>
        <taxon>Agaricomycotina</taxon>
        <taxon>Agaricomycetes</taxon>
        <taxon>Agaricomycetidae</taxon>
        <taxon>Agaricales</taxon>
        <taxon>Marasmiineae</taxon>
        <taxon>Mycenaceae</taxon>
        <taxon>Mycena</taxon>
    </lineage>
</organism>
<keyword evidence="1 3" id="KW-0210">Decarboxylase</keyword>
<evidence type="ECO:0000256" key="3">
    <source>
        <dbReference type="RuleBase" id="RU366045"/>
    </source>
</evidence>
<name>A0AAD7F4I8_9AGAR</name>